<dbReference type="SUPFAM" id="SSF46689">
    <property type="entry name" value="Homeodomain-like"/>
    <property type="match status" value="1"/>
</dbReference>
<evidence type="ECO:0000313" key="4">
    <source>
        <dbReference type="EMBL" id="KAK7340334.1"/>
    </source>
</evidence>
<dbReference type="Gene3D" id="1.10.10.60">
    <property type="entry name" value="Homeodomain-like"/>
    <property type="match status" value="1"/>
</dbReference>
<comment type="caution">
    <text evidence="4">The sequence shown here is derived from an EMBL/GenBank/DDBJ whole genome shotgun (WGS) entry which is preliminary data.</text>
</comment>
<protein>
    <recommendedName>
        <fullName evidence="3">Myb-like domain-containing protein</fullName>
    </recommendedName>
</protein>
<evidence type="ECO:0000256" key="1">
    <source>
        <dbReference type="SAM" id="MobiDB-lite"/>
    </source>
</evidence>
<keyword evidence="2" id="KW-0732">Signal</keyword>
<evidence type="ECO:0000313" key="5">
    <source>
        <dbReference type="Proteomes" id="UP001367508"/>
    </source>
</evidence>
<feature type="region of interest" description="Disordered" evidence="1">
    <location>
        <begin position="315"/>
        <end position="341"/>
    </location>
</feature>
<proteinExistence type="predicted"/>
<dbReference type="EMBL" id="JAYMYQ010000004">
    <property type="protein sequence ID" value="KAK7340334.1"/>
    <property type="molecule type" value="Genomic_DNA"/>
</dbReference>
<evidence type="ECO:0000256" key="2">
    <source>
        <dbReference type="SAM" id="SignalP"/>
    </source>
</evidence>
<reference evidence="4 5" key="1">
    <citation type="submission" date="2024-01" db="EMBL/GenBank/DDBJ databases">
        <title>The genomes of 5 underutilized Papilionoideae crops provide insights into root nodulation and disease resistanc.</title>
        <authorList>
            <person name="Jiang F."/>
        </authorList>
    </citation>
    <scope>NUCLEOTIDE SEQUENCE [LARGE SCALE GENOMIC DNA]</scope>
    <source>
        <strain evidence="4">LVBAO_FW01</strain>
        <tissue evidence="4">Leaves</tissue>
    </source>
</reference>
<dbReference type="CDD" id="cd11660">
    <property type="entry name" value="SANT_TRF"/>
    <property type="match status" value="1"/>
</dbReference>
<dbReference type="InterPro" id="IPR009057">
    <property type="entry name" value="Homeodomain-like_sf"/>
</dbReference>
<dbReference type="PROSITE" id="PS50090">
    <property type="entry name" value="MYB_LIKE"/>
    <property type="match status" value="1"/>
</dbReference>
<sequence>MAHKHKVWFLCGYLIWVEKWALRDVGPTAKPVGSDVYIIRVKTQAKATFLSILSEFVVVYGERTPRECWTLMVIGYCPLFRGINIANACGETCLPFLHSFMLDDANYNPLRTFVLTCSKVFLTYKRKRQSLSSSFIHGNCCQNSACEDAHNCSSSMQVKHDKLIAEKSSEKHEEKPPDINDGKMLCFKQPDCSSLLPVQKPGGPKAGELENCDATEMIITAQKSFSTTHPCEDNVKGDVSELSTAEKASLNDCDTQRNSCASESSGNKCNNRSNKKIISPLVELDSGNDCNLVTSETSIAKEFYSACVNETPILNNSVDESTDSHSKDNSRNPSGHMVMQTNLTSPLLTFNRCYKRKKGSDGTDRQSKLLHEKENISVLTKWSMLANCNPCSSNESSCEECPVDNVPDLNQSVELSEKGKPLNETQDETSCRNCSTFFLTDLNQSAELSERGKLCQTQEKVENTDSPSTHGVVSETCVTDVGEKLCHGEDMVINVSQTAATELPSHSFLIHNKNKDQHLHKDCQEVSVKVNSQDRRHIASTASQELEKSQPLVTEAIQNFRCNDMMKIGERQPQFDICVNSAEEHTIDLNLGVEKSPHHLRTRTLGAKLEYTSSSSAIAEDKVSELEFLNSRNTQVILEGKATDGVCSSSAQPQSAGLMMSEERMNVHRTKTNQPKLMPMISLSLGLSLPIELKTGCSDSINSFSVLSLSNSSTETRDVVQDGLYQSSPNQKPLLPPRHQVVLGNIVNRTRALNERGKFQENPMLHPIMWSEEELDFLWIGVRRHGRGNWDAMLRDPRLRFSPLRVPGDLAERWEDEQIKLLNDIGVPQFMYPPGAASLQGNFCYLDPKLRFRENNPMKKSRARFNFQSNNTAGSHRATVHSRRASCHSNIDKYELGFFNSPGSLSMSGENTYSNDYPFNYSAPMNNLPHWLREAVNTPLSKSLEPNMSAAVSLSSLPEMPGAAERCFNAGKSCLLPQNWFNGLRTNELHMSNGSHYSTYSRRKYGLVKMNKSLELHAQKPDDLIILDSDTSSEETISDDHRASL</sequence>
<feature type="signal peptide" evidence="2">
    <location>
        <begin position="1"/>
        <end position="21"/>
    </location>
</feature>
<dbReference type="Proteomes" id="UP001367508">
    <property type="component" value="Unassembled WGS sequence"/>
</dbReference>
<name>A0AAN9LQM5_CANGL</name>
<feature type="chain" id="PRO_5043019888" description="Myb-like domain-containing protein" evidence="2">
    <location>
        <begin position="22"/>
        <end position="1045"/>
    </location>
</feature>
<keyword evidence="5" id="KW-1185">Reference proteome</keyword>
<dbReference type="InterPro" id="IPR001005">
    <property type="entry name" value="SANT/Myb"/>
</dbReference>
<accession>A0AAN9LQM5</accession>
<feature type="domain" description="Myb-like" evidence="3">
    <location>
        <begin position="770"/>
        <end position="818"/>
    </location>
</feature>
<dbReference type="AlphaFoldDB" id="A0AAN9LQM5"/>
<gene>
    <name evidence="4" type="ORF">VNO77_21036</name>
</gene>
<organism evidence="4 5">
    <name type="scientific">Canavalia gladiata</name>
    <name type="common">Sword bean</name>
    <name type="synonym">Dolichos gladiatus</name>
    <dbReference type="NCBI Taxonomy" id="3824"/>
    <lineage>
        <taxon>Eukaryota</taxon>
        <taxon>Viridiplantae</taxon>
        <taxon>Streptophyta</taxon>
        <taxon>Embryophyta</taxon>
        <taxon>Tracheophyta</taxon>
        <taxon>Spermatophyta</taxon>
        <taxon>Magnoliopsida</taxon>
        <taxon>eudicotyledons</taxon>
        <taxon>Gunneridae</taxon>
        <taxon>Pentapetalae</taxon>
        <taxon>rosids</taxon>
        <taxon>fabids</taxon>
        <taxon>Fabales</taxon>
        <taxon>Fabaceae</taxon>
        <taxon>Papilionoideae</taxon>
        <taxon>50 kb inversion clade</taxon>
        <taxon>NPAAA clade</taxon>
        <taxon>indigoferoid/millettioid clade</taxon>
        <taxon>Phaseoleae</taxon>
        <taxon>Canavalia</taxon>
    </lineage>
</organism>
<evidence type="ECO:0000259" key="3">
    <source>
        <dbReference type="PROSITE" id="PS50090"/>
    </source>
</evidence>